<organism evidence="1 2">
    <name type="scientific">Castor canadensis</name>
    <name type="common">American beaver</name>
    <dbReference type="NCBI Taxonomy" id="51338"/>
    <lineage>
        <taxon>Eukaryota</taxon>
        <taxon>Metazoa</taxon>
        <taxon>Chordata</taxon>
        <taxon>Craniata</taxon>
        <taxon>Vertebrata</taxon>
        <taxon>Euteleostomi</taxon>
        <taxon>Mammalia</taxon>
        <taxon>Eutheria</taxon>
        <taxon>Euarchontoglires</taxon>
        <taxon>Glires</taxon>
        <taxon>Rodentia</taxon>
        <taxon>Castorimorpha</taxon>
        <taxon>Castoridae</taxon>
        <taxon>Castor</taxon>
    </lineage>
</organism>
<evidence type="ECO:0000313" key="1">
    <source>
        <dbReference type="Proteomes" id="UP001732720"/>
    </source>
</evidence>
<accession>A0AC58LE26</accession>
<evidence type="ECO:0000313" key="2">
    <source>
        <dbReference type="RefSeq" id="XP_073915388.1"/>
    </source>
</evidence>
<name>A0AC58LE26_CASCN</name>
<protein>
    <submittedName>
        <fullName evidence="2">Phospholipid-transporting ATPase ABCA3-like</fullName>
    </submittedName>
</protein>
<reference evidence="2" key="1">
    <citation type="submission" date="2025-08" db="UniProtKB">
        <authorList>
            <consortium name="RefSeq"/>
        </authorList>
    </citation>
    <scope>IDENTIFICATION</scope>
</reference>
<dbReference type="RefSeq" id="XP_073915388.1">
    <property type="nucleotide sequence ID" value="XM_074059287.1"/>
</dbReference>
<gene>
    <name evidence="2" type="primary">LOC141418504</name>
</gene>
<sequence length="369" mass="42832">MDLLTFNQLAVLLWKNFTLKKRNFTNSILEVFGPLAFAIVLLIFRALIDIKVVGPYNFTSQNINTLPSFLKNSSEWELAYAPSGMSVFREIIENVKKNLNISMKVQGFSSEAEFEKYILYDSNPHNLLTAIVFDFDFKSRNDPLPLQVKYHLRLIRVQRTIWWPEKTDWKGTFLFPSRPAKGPSSPSHPDGGSPGYIKEGFLAVQHALDKAIMLHHESSTGQKLFDGISIFIQRFPHPAYLHDGLLWISSGFFPLIFILMFSPIVLSMMRSIVWEKEKRLKEYQLIIGLRNWIIWAGYFFTFFPLYIIIISLICVLFFVKIFKEPILRYSDCSFLFVFLMCYAVASIFFAFMVSTFFNKVHVTGKRSLN</sequence>
<dbReference type="Proteomes" id="UP001732720">
    <property type="component" value="Chromosome 17"/>
</dbReference>
<proteinExistence type="predicted"/>
<keyword evidence="1" id="KW-1185">Reference proteome</keyword>